<feature type="compositionally biased region" description="Low complexity" evidence="2">
    <location>
        <begin position="436"/>
        <end position="449"/>
    </location>
</feature>
<feature type="region of interest" description="Disordered" evidence="2">
    <location>
        <begin position="1302"/>
        <end position="1337"/>
    </location>
</feature>
<feature type="region of interest" description="Disordered" evidence="2">
    <location>
        <begin position="1494"/>
        <end position="1562"/>
    </location>
</feature>
<feature type="compositionally biased region" description="Polar residues" evidence="2">
    <location>
        <begin position="79"/>
        <end position="98"/>
    </location>
</feature>
<organism evidence="3 4">
    <name type="scientific">Leptomonas seymouri</name>
    <dbReference type="NCBI Taxonomy" id="5684"/>
    <lineage>
        <taxon>Eukaryota</taxon>
        <taxon>Discoba</taxon>
        <taxon>Euglenozoa</taxon>
        <taxon>Kinetoplastea</taxon>
        <taxon>Metakinetoplastina</taxon>
        <taxon>Trypanosomatida</taxon>
        <taxon>Trypanosomatidae</taxon>
        <taxon>Leishmaniinae</taxon>
        <taxon>Leptomonas</taxon>
    </lineage>
</organism>
<evidence type="ECO:0000313" key="3">
    <source>
        <dbReference type="EMBL" id="KPI84433.1"/>
    </source>
</evidence>
<feature type="compositionally biased region" description="Low complexity" evidence="2">
    <location>
        <begin position="1423"/>
        <end position="1455"/>
    </location>
</feature>
<dbReference type="VEuPathDB" id="TriTrypDB:Lsey_0259_0090"/>
<dbReference type="OrthoDB" id="267599at2759"/>
<proteinExistence type="predicted"/>
<dbReference type="PANTHER" id="PTHR23159:SF66">
    <property type="entry name" value="OS04G0158400 PROTEIN"/>
    <property type="match status" value="1"/>
</dbReference>
<reference evidence="3 4" key="1">
    <citation type="journal article" date="2015" name="PLoS Pathog.">
        <title>Leptomonas seymouri: Adaptations to the Dixenous Life Cycle Analyzed by Genome Sequencing, Transcriptome Profiling and Co-infection with Leishmania donovani.</title>
        <authorList>
            <person name="Kraeva N."/>
            <person name="Butenko A."/>
            <person name="Hlavacova J."/>
            <person name="Kostygov A."/>
            <person name="Myskova J."/>
            <person name="Grybchuk D."/>
            <person name="Lestinova T."/>
            <person name="Votypka J."/>
            <person name="Volf P."/>
            <person name="Opperdoes F."/>
            <person name="Flegontov P."/>
            <person name="Lukes J."/>
            <person name="Yurchenko V."/>
        </authorList>
    </citation>
    <scope>NUCLEOTIDE SEQUENCE [LARGE SCALE GENOMIC DNA]</scope>
    <source>
        <strain evidence="3 4">ATCC 30220</strain>
    </source>
</reference>
<evidence type="ECO:0000313" key="4">
    <source>
        <dbReference type="Proteomes" id="UP000038009"/>
    </source>
</evidence>
<feature type="compositionally biased region" description="Polar residues" evidence="2">
    <location>
        <begin position="1553"/>
        <end position="1562"/>
    </location>
</feature>
<dbReference type="Proteomes" id="UP000038009">
    <property type="component" value="Unassembled WGS sequence"/>
</dbReference>
<dbReference type="EMBL" id="LJSK01000259">
    <property type="protein sequence ID" value="KPI84433.1"/>
    <property type="molecule type" value="Genomic_DNA"/>
</dbReference>
<feature type="region of interest" description="Disordered" evidence="2">
    <location>
        <begin position="833"/>
        <end position="884"/>
    </location>
</feature>
<feature type="compositionally biased region" description="Low complexity" evidence="2">
    <location>
        <begin position="1227"/>
        <end position="1245"/>
    </location>
</feature>
<comment type="caution">
    <text evidence="3">The sequence shown here is derived from an EMBL/GenBank/DDBJ whole genome shotgun (WGS) entry which is preliminary data.</text>
</comment>
<name>A0A0N1PCU2_LEPSE</name>
<keyword evidence="4" id="KW-1185">Reference proteome</keyword>
<feature type="coiled-coil region" evidence="1">
    <location>
        <begin position="887"/>
        <end position="1107"/>
    </location>
</feature>
<dbReference type="OMA" id="CRYLKSE"/>
<feature type="compositionally biased region" description="Low complexity" evidence="2">
    <location>
        <begin position="851"/>
        <end position="867"/>
    </location>
</feature>
<sequence>MSAFTTPSRVSTAHAAATQRAGNSSGRRVVRSALETLMDTATPELRERGASGGSASAPRHALSSTKRPPAVAAVNAAPTTSPFSVTYTTAPPGRSTQGDRLPTRTSPHVSAPSSSASVKLSSTRAHRRTGASPSAAVVTHAPREEPSALAFLSPQGKAARASSSSSLSQPDERSRQSRRSSSQHHRTRVAEQRGNDNMEDASVLGSTSNGKRGRESGGWGASASVLFTPSASAPASPSRSLYADVEAAQQQPLDRLESGDDTPPSPSVAAVGTSFVVANGGGDDDDASYTEEDSEGSRPSASAQLRRLKDDDGAYYGDEELEPANNAAVPAAEVEALISAALRRYEKERDAEEEEVLQQVSAEVEAQAARHATLLEDYNSVRRDYAQLQEKLAATSEARNALEQALQSARQTQQSQRESMKRLEVELYHARDAQTHEQQQQRAQMQSESAEWEATRRRYERRQATLEAQLSQLREELQTKTDVIADMTRQMDSRDKEMSALRQRVSQRETSAEDEYVEIHQRMLLLGQNMSTMETTLRERDSIIARLRDELAATTAANRDCSHDVRELQEAMNNKEAQLASARESMQKQADDLRRRMHRLTSLEHQKNALKSEVGDARRALSTSAEAQARALKELEDFVEEVKRYTADAQSRNRQNSSSASGFESPRSSLLQGNADDVFFAGGQSAAHTPHPDDTLVYEEWDDGNTSGAPGSGYSSGSDAEATSSLTSATMEGGGNRKGDDVGHHQNSGRLFSTPNSSRRPSPSSRRMPGQTHTATATATTTTTTKTSKSMTDFTPGERDTHSLKRLSKLLHHNVAQAQIVVRELRRRVAALARQQRKMSPATARSRSSTPAGVASADAGAARRPPSSVSPLDTSSNYTTGQRHDIVRKLEQACRYLKSELTTAKSQLSEAQAECQWRTLSMKKWEDDVQAARREVLSLEKERLQYTTEREMFEPVRRELEERLAESSNACEAARTALEEVTAAQQATQRQLEEVTAAKESARAALEKEQNKSARLAAKTEELAAAQETLTGELEVLRGKHKTALESLQALRAQEATQQLKDRQDSRVRHSELSELREAMGAWEAERAALQSTVAALQDAAEGLKEKTVESSRRCAALESEGALHVELETTTLITIASILAAPPFAWREANDGTSSALATDAHDSNSAAGVSPTEKKLFGVDEPSVEEIVMEEDGEAVATVVRARLQQHQLTHTPSRHASSFKRRTPSSTSRRPTTTSSQTTPTLRKAKPSAAGFPRRRASIAAPEIAATASSAQLARLRQHLVATAQRVALELVRLRALAGHDSSPSPSPLPSQHRQQPRTHASRGLATADAHDDSPGAWFGATAAYASPSANHRRQGGDVNEYLDAPLAPYEGEEASPMDHSSPVVPFTAPRSSLVHSPPLPHDQPSVNLRRSSRAGQRVATTSSAAAAKTPAASSYQRQNSSSARQRQQQEQPYGPSISSPRPQHEHALSTAHSPETEHIYNVSPWTLSQGLRSPSASPPVVGTAAAAAKVWSEVRRSPSTEDGLSAYSHSATRGGVDGSGSPARPPSLRATSAAPQHR</sequence>
<dbReference type="PANTHER" id="PTHR23159">
    <property type="entry name" value="CENTROSOMAL PROTEIN 2"/>
    <property type="match status" value="1"/>
</dbReference>
<feature type="compositionally biased region" description="Low complexity" evidence="2">
    <location>
        <begin position="229"/>
        <end position="238"/>
    </location>
</feature>
<feature type="region of interest" description="Disordered" evidence="2">
    <location>
        <begin position="1156"/>
        <end position="1179"/>
    </location>
</feature>
<feature type="compositionally biased region" description="Polar residues" evidence="2">
    <location>
        <begin position="1208"/>
        <end position="1219"/>
    </location>
</feature>
<protein>
    <submittedName>
        <fullName evidence="3">Uncharacterized protein</fullName>
    </submittedName>
</protein>
<feature type="coiled-coil region" evidence="1">
    <location>
        <begin position="558"/>
        <end position="620"/>
    </location>
</feature>
<feature type="compositionally biased region" description="Polar residues" evidence="2">
    <location>
        <begin position="1"/>
        <end position="11"/>
    </location>
</feature>
<gene>
    <name evidence="3" type="ORF">ABL78_6515</name>
</gene>
<feature type="region of interest" description="Disordered" evidence="2">
    <location>
        <begin position="434"/>
        <end position="456"/>
    </location>
</feature>
<feature type="compositionally biased region" description="Low complexity" evidence="2">
    <location>
        <begin position="753"/>
        <end position="787"/>
    </location>
</feature>
<feature type="compositionally biased region" description="Low complexity" evidence="2">
    <location>
        <begin position="68"/>
        <end position="78"/>
    </location>
</feature>
<feature type="region of interest" description="Disordered" evidence="2">
    <location>
        <begin position="1"/>
        <end position="311"/>
    </location>
</feature>
<feature type="compositionally biased region" description="Polar residues" evidence="2">
    <location>
        <begin position="721"/>
        <end position="730"/>
    </location>
</feature>
<feature type="compositionally biased region" description="Basic and acidic residues" evidence="2">
    <location>
        <begin position="735"/>
        <end position="744"/>
    </location>
</feature>
<evidence type="ECO:0000256" key="2">
    <source>
        <dbReference type="SAM" id="MobiDB-lite"/>
    </source>
</evidence>
<feature type="compositionally biased region" description="Polar residues" evidence="2">
    <location>
        <begin position="869"/>
        <end position="881"/>
    </location>
</feature>
<feature type="region of interest" description="Disordered" evidence="2">
    <location>
        <begin position="1374"/>
        <end position="1480"/>
    </location>
</feature>
<feature type="compositionally biased region" description="Low complexity" evidence="2">
    <location>
        <begin position="649"/>
        <end position="661"/>
    </location>
</feature>
<accession>A0A0N1PCU2</accession>
<feature type="region of interest" description="Disordered" evidence="2">
    <location>
        <begin position="682"/>
        <end position="800"/>
    </location>
</feature>
<evidence type="ECO:0000256" key="1">
    <source>
        <dbReference type="SAM" id="Coils"/>
    </source>
</evidence>
<feature type="region of interest" description="Disordered" evidence="2">
    <location>
        <begin position="646"/>
        <end position="670"/>
    </location>
</feature>
<feature type="compositionally biased region" description="Low complexity" evidence="2">
    <location>
        <begin position="106"/>
        <end position="122"/>
    </location>
</feature>
<keyword evidence="1" id="KW-0175">Coiled coil</keyword>
<feature type="compositionally biased region" description="Low complexity" evidence="2">
    <location>
        <begin position="707"/>
        <end position="718"/>
    </location>
</feature>
<feature type="compositionally biased region" description="Basic residues" evidence="2">
    <location>
        <begin position="176"/>
        <end position="187"/>
    </location>
</feature>
<feature type="compositionally biased region" description="Acidic residues" evidence="2">
    <location>
        <begin position="282"/>
        <end position="294"/>
    </location>
</feature>
<feature type="region of interest" description="Disordered" evidence="2">
    <location>
        <begin position="1208"/>
        <end position="1258"/>
    </location>
</feature>